<protein>
    <recommendedName>
        <fullName evidence="3">RNase H type-1 domain-containing protein</fullName>
    </recommendedName>
</protein>
<dbReference type="OrthoDB" id="689430at2759"/>
<evidence type="ECO:0008006" key="3">
    <source>
        <dbReference type="Google" id="ProtNLM"/>
    </source>
</evidence>
<reference evidence="1" key="1">
    <citation type="submission" date="2017-07" db="EMBL/GenBank/DDBJ databases">
        <title>Taro Niue Genome Assembly and Annotation.</title>
        <authorList>
            <person name="Atibalentja N."/>
            <person name="Keating K."/>
            <person name="Fields C.J."/>
        </authorList>
    </citation>
    <scope>NUCLEOTIDE SEQUENCE</scope>
    <source>
        <strain evidence="1">Niue_2</strain>
        <tissue evidence="1">Leaf</tissue>
    </source>
</reference>
<evidence type="ECO:0000313" key="1">
    <source>
        <dbReference type="EMBL" id="MQL99149.1"/>
    </source>
</evidence>
<dbReference type="InterPro" id="IPR036397">
    <property type="entry name" value="RNaseH_sf"/>
</dbReference>
<dbReference type="AlphaFoldDB" id="A0A843W7P5"/>
<comment type="caution">
    <text evidence="1">The sequence shown here is derived from an EMBL/GenBank/DDBJ whole genome shotgun (WGS) entry which is preliminary data.</text>
</comment>
<proteinExistence type="predicted"/>
<dbReference type="SUPFAM" id="SSF53098">
    <property type="entry name" value="Ribonuclease H-like"/>
    <property type="match status" value="1"/>
</dbReference>
<dbReference type="GO" id="GO:0003676">
    <property type="term" value="F:nucleic acid binding"/>
    <property type="evidence" value="ECO:0007669"/>
    <property type="project" value="InterPro"/>
</dbReference>
<keyword evidence="2" id="KW-1185">Reference proteome</keyword>
<dbReference type="EMBL" id="NMUH01002305">
    <property type="protein sequence ID" value="MQL99149.1"/>
    <property type="molecule type" value="Genomic_DNA"/>
</dbReference>
<dbReference type="PANTHER" id="PTHR47723">
    <property type="entry name" value="OS05G0353850 PROTEIN"/>
    <property type="match status" value="1"/>
</dbReference>
<evidence type="ECO:0000313" key="2">
    <source>
        <dbReference type="Proteomes" id="UP000652761"/>
    </source>
</evidence>
<dbReference type="InterPro" id="IPR012337">
    <property type="entry name" value="RNaseH-like_sf"/>
</dbReference>
<name>A0A843W7P5_COLES</name>
<sequence length="359" mass="40712">MKTYEQLDYPLVVVIYKCERGLFAMLSIQRTLIVLFLNFVANNVLGDYGRSPRGWTLGLLDVGFKGTPLTWSNKRIGTHFIKARLDRLLVDSRCAENTRWVLGNGDSIKFLDDVWFGEKSLRCTVSYDLQELSPSIKEVLTDHLRHLIPQEMNHVQLNSHEDLCVWTPTSKGNFTLKSAYDQIRTHGVKRSPLLRLWHHRFSRRASIFYWLILHRAVPAACSTIVLRQNIHNLVNVALDNFAFKDFATPQQIDMTMEFGFSFQPPVKNVKMVRWIPPSHGLLLNVDGASKGNPGPCGGGGIVWNAAGTVFFTLSHFYGVGTSLLSEVRAMCDGVEMALEKGFYLTQISTDSLVYNRLEE</sequence>
<dbReference type="Gene3D" id="3.30.420.10">
    <property type="entry name" value="Ribonuclease H-like superfamily/Ribonuclease H"/>
    <property type="match status" value="1"/>
</dbReference>
<gene>
    <name evidence="1" type="ORF">Taro_031867</name>
</gene>
<dbReference type="Proteomes" id="UP000652761">
    <property type="component" value="Unassembled WGS sequence"/>
</dbReference>
<organism evidence="1 2">
    <name type="scientific">Colocasia esculenta</name>
    <name type="common">Wild taro</name>
    <name type="synonym">Arum esculentum</name>
    <dbReference type="NCBI Taxonomy" id="4460"/>
    <lineage>
        <taxon>Eukaryota</taxon>
        <taxon>Viridiplantae</taxon>
        <taxon>Streptophyta</taxon>
        <taxon>Embryophyta</taxon>
        <taxon>Tracheophyta</taxon>
        <taxon>Spermatophyta</taxon>
        <taxon>Magnoliopsida</taxon>
        <taxon>Liliopsida</taxon>
        <taxon>Araceae</taxon>
        <taxon>Aroideae</taxon>
        <taxon>Colocasieae</taxon>
        <taxon>Colocasia</taxon>
    </lineage>
</organism>
<dbReference type="InterPro" id="IPR053151">
    <property type="entry name" value="RNase_H-like"/>
</dbReference>
<dbReference type="PANTHER" id="PTHR47723:SF19">
    <property type="entry name" value="POLYNUCLEOTIDYL TRANSFERASE, RIBONUCLEASE H-LIKE SUPERFAMILY PROTEIN"/>
    <property type="match status" value="1"/>
</dbReference>
<accession>A0A843W7P5</accession>